<evidence type="ECO:0000256" key="13">
    <source>
        <dbReference type="SAM" id="MobiDB-lite"/>
    </source>
</evidence>
<evidence type="ECO:0000256" key="4">
    <source>
        <dbReference type="ARBA" id="ARBA00022505"/>
    </source>
</evidence>
<dbReference type="NCBIfam" id="TIGR02141">
    <property type="entry name" value="modB_ABC"/>
    <property type="match status" value="1"/>
</dbReference>
<feature type="transmembrane region" description="Helical" evidence="12">
    <location>
        <begin position="280"/>
        <end position="298"/>
    </location>
</feature>
<keyword evidence="6" id="KW-0547">Nucleotide-binding</keyword>
<dbReference type="InterPro" id="IPR004606">
    <property type="entry name" value="Mop_domain"/>
</dbReference>
<feature type="transmembrane region" description="Helical" evidence="12">
    <location>
        <begin position="51"/>
        <end position="74"/>
    </location>
</feature>
<evidence type="ECO:0000259" key="14">
    <source>
        <dbReference type="PROSITE" id="PS50893"/>
    </source>
</evidence>
<keyword evidence="7" id="KW-0067">ATP-binding</keyword>
<feature type="region of interest" description="Disordered" evidence="13">
    <location>
        <begin position="1"/>
        <end position="47"/>
    </location>
</feature>
<evidence type="ECO:0000256" key="7">
    <source>
        <dbReference type="ARBA" id="ARBA00022840"/>
    </source>
</evidence>
<dbReference type="NCBIfam" id="TIGR01581">
    <property type="entry name" value="Mo_ABC_porter"/>
    <property type="match status" value="1"/>
</dbReference>
<evidence type="ECO:0000256" key="5">
    <source>
        <dbReference type="ARBA" id="ARBA00022692"/>
    </source>
</evidence>
<dbReference type="PROSITE" id="PS50893">
    <property type="entry name" value="ABC_TRANSPORTER_2"/>
    <property type="match status" value="1"/>
</dbReference>
<evidence type="ECO:0000313" key="18">
    <source>
        <dbReference type="Proteomes" id="UP000314616"/>
    </source>
</evidence>
<dbReference type="InterPro" id="IPR050334">
    <property type="entry name" value="Molybdenum_import_ModC"/>
</dbReference>
<dbReference type="InterPro" id="IPR000515">
    <property type="entry name" value="MetI-like"/>
</dbReference>
<dbReference type="InterPro" id="IPR017871">
    <property type="entry name" value="ABC_transporter-like_CS"/>
</dbReference>
<dbReference type="PANTHER" id="PTHR43514:SF4">
    <property type="entry name" value="ABC TRANSPORTER I FAMILY MEMBER 10"/>
    <property type="match status" value="1"/>
</dbReference>
<dbReference type="InterPro" id="IPR005116">
    <property type="entry name" value="Transp-assoc_OB_typ1"/>
</dbReference>
<dbReference type="InterPro" id="IPR011867">
    <property type="entry name" value="ModB_ABC"/>
</dbReference>
<dbReference type="PROSITE" id="PS00211">
    <property type="entry name" value="ABC_TRANSPORTER_1"/>
    <property type="match status" value="1"/>
</dbReference>
<dbReference type="Gene3D" id="2.40.50.100">
    <property type="match status" value="1"/>
</dbReference>
<keyword evidence="2 12" id="KW-0813">Transport</keyword>
<feature type="compositionally biased region" description="Basic and acidic residues" evidence="13">
    <location>
        <begin position="17"/>
        <end position="41"/>
    </location>
</feature>
<dbReference type="GO" id="GO:0015098">
    <property type="term" value="F:molybdate ion transmembrane transporter activity"/>
    <property type="evidence" value="ECO:0007669"/>
    <property type="project" value="InterPro"/>
</dbReference>
<dbReference type="AlphaFoldDB" id="A0A5B8C2Q4"/>
<evidence type="ECO:0000256" key="11">
    <source>
        <dbReference type="PROSITE-ProRule" id="PRU01213"/>
    </source>
</evidence>
<evidence type="ECO:0000256" key="9">
    <source>
        <dbReference type="ARBA" id="ARBA00022989"/>
    </source>
</evidence>
<feature type="transmembrane region" description="Helical" evidence="12">
    <location>
        <begin position="94"/>
        <end position="120"/>
    </location>
</feature>
<evidence type="ECO:0000256" key="10">
    <source>
        <dbReference type="ARBA" id="ARBA00023136"/>
    </source>
</evidence>
<dbReference type="GO" id="GO:0005524">
    <property type="term" value="F:ATP binding"/>
    <property type="evidence" value="ECO:0007669"/>
    <property type="project" value="UniProtKB-KW"/>
</dbReference>
<dbReference type="SUPFAM" id="SSF52540">
    <property type="entry name" value="P-loop containing nucleoside triphosphate hydrolases"/>
    <property type="match status" value="1"/>
</dbReference>
<dbReference type="InterPro" id="IPR003439">
    <property type="entry name" value="ABC_transporter-like_ATP-bd"/>
</dbReference>
<dbReference type="OrthoDB" id="9774448at2"/>
<dbReference type="InterPro" id="IPR006469">
    <property type="entry name" value="NifC_ABC_porter"/>
</dbReference>
<keyword evidence="4 11" id="KW-0500">Molybdenum</keyword>
<dbReference type="SMART" id="SM00382">
    <property type="entry name" value="AAA"/>
    <property type="match status" value="1"/>
</dbReference>
<evidence type="ECO:0000256" key="12">
    <source>
        <dbReference type="RuleBase" id="RU363032"/>
    </source>
</evidence>
<dbReference type="Pfam" id="PF00528">
    <property type="entry name" value="BPD_transp_1"/>
    <property type="match status" value="1"/>
</dbReference>
<dbReference type="SUPFAM" id="SSF50331">
    <property type="entry name" value="MOP-like"/>
    <property type="match status" value="1"/>
</dbReference>
<name>A0A5B8C2Q4_9MICO</name>
<dbReference type="InterPro" id="IPR035906">
    <property type="entry name" value="MetI-like_sf"/>
</dbReference>
<comment type="subcellular location">
    <subcellularLocation>
        <location evidence="12">Cell membrane</location>
        <topology evidence="12">Multi-pass membrane protein</topology>
    </subcellularLocation>
    <subcellularLocation>
        <location evidence="1">Membrane</location>
        <topology evidence="1">Multi-pass membrane protein</topology>
    </subcellularLocation>
</comment>
<accession>A0A5B8C2Q4</accession>
<feature type="domain" description="ABC transmembrane type-1" evidence="15">
    <location>
        <begin position="97"/>
        <end position="299"/>
    </location>
</feature>
<dbReference type="Gene3D" id="1.10.3720.10">
    <property type="entry name" value="MetI-like"/>
    <property type="match status" value="1"/>
</dbReference>
<feature type="domain" description="ABC transporter" evidence="14">
    <location>
        <begin position="342"/>
        <end position="576"/>
    </location>
</feature>
<dbReference type="GO" id="GO:0005886">
    <property type="term" value="C:plasma membrane"/>
    <property type="evidence" value="ECO:0007669"/>
    <property type="project" value="UniProtKB-SubCell"/>
</dbReference>
<feature type="domain" description="Mop" evidence="16">
    <location>
        <begin position="635"/>
        <end position="701"/>
    </location>
</feature>
<proteinExistence type="inferred from homology"/>
<dbReference type="GO" id="GO:0016887">
    <property type="term" value="F:ATP hydrolysis activity"/>
    <property type="evidence" value="ECO:0007669"/>
    <property type="project" value="InterPro"/>
</dbReference>
<evidence type="ECO:0000313" key="17">
    <source>
        <dbReference type="EMBL" id="QDC23502.1"/>
    </source>
</evidence>
<evidence type="ECO:0000256" key="3">
    <source>
        <dbReference type="ARBA" id="ARBA00022475"/>
    </source>
</evidence>
<evidence type="ECO:0000256" key="8">
    <source>
        <dbReference type="ARBA" id="ARBA00022967"/>
    </source>
</evidence>
<keyword evidence="9 12" id="KW-1133">Transmembrane helix</keyword>
<keyword evidence="3" id="KW-1003">Cell membrane</keyword>
<evidence type="ECO:0000256" key="6">
    <source>
        <dbReference type="ARBA" id="ARBA00022741"/>
    </source>
</evidence>
<dbReference type="PANTHER" id="PTHR43514">
    <property type="entry name" value="ABC TRANSPORTER I FAMILY MEMBER 10"/>
    <property type="match status" value="1"/>
</dbReference>
<keyword evidence="10 12" id="KW-0472">Membrane</keyword>
<dbReference type="Pfam" id="PF00005">
    <property type="entry name" value="ABC_tran"/>
    <property type="match status" value="1"/>
</dbReference>
<feature type="transmembrane region" description="Helical" evidence="12">
    <location>
        <begin position="173"/>
        <end position="200"/>
    </location>
</feature>
<keyword evidence="8" id="KW-1278">Translocase</keyword>
<protein>
    <submittedName>
        <fullName evidence="17">Molybdate ABC transporter permease subunit</fullName>
    </submittedName>
</protein>
<dbReference type="InterPro" id="IPR027417">
    <property type="entry name" value="P-loop_NTPase"/>
</dbReference>
<gene>
    <name evidence="17" type="primary">modB</name>
    <name evidence="17" type="ORF">FE374_01625</name>
</gene>
<feature type="transmembrane region" description="Helical" evidence="12">
    <location>
        <begin position="132"/>
        <end position="153"/>
    </location>
</feature>
<evidence type="ECO:0000259" key="15">
    <source>
        <dbReference type="PROSITE" id="PS50928"/>
    </source>
</evidence>
<feature type="compositionally biased region" description="Low complexity" evidence="13">
    <location>
        <begin position="309"/>
        <end position="322"/>
    </location>
</feature>
<dbReference type="Proteomes" id="UP000314616">
    <property type="component" value="Chromosome"/>
</dbReference>
<sequence>MTAIPRQARAGRAGRGPNDRRRAGRGPNDRRRAGRGPNDRRRAGRGAAEDAGLPGWVFLPAGAAVLVIVVPVLGMLLRVPWSRFPALVSSEASVAALVLSLRTSLSATVLCVLLGVPLALVLARGRLPGLRVLRTVVLLPLVLPPVVSGLALLTTLGRRGLLGARLEALGVDIAFSTTAVVIAQTFVSLPFLVLSLEGAARTAGQRYERIAATLGARPTTVLRRVTVPLLLPALASGTALAFARALGEFGATLTFAGSLQGVTRTLPLEIYLQRETDPDAALALSVVLIAVAAVMVLATQRRPPPDSRPGAAAATASPTSGTIRQALPDESSPVRPPGRPRVPATPISVHASVPERDIHLDVEVPGGGVLAVLGPNGAGKSTLLGLLSGLVRPAAGTVRIGARTVAGPDAWVAPHARRVSLLAQEPLLLPHLDALGNVAFGPRATGTPRAVARGVAQDALGRVGAAHLAGRRTHQLSGGQAQRVALARALAPEPDVVLLDEPLSALDVDAAVAMRQALRTVLRESGRTAVLVTHDLLDVLALADDVVVLEGGRVVEHGPVLEVLTRPRSAFAARLAGVNLVAGSLRLGDADGGAVVAEPGPLVVHGLVDPACRPDEQVAATFSPRAVSVHRDPPGGSPRNTVPVVVASLEHLGELVRVHAGTADGHRLAADITPAAVAALELDAGAAALFTVKAAEVAIFPA</sequence>
<keyword evidence="5 12" id="KW-0812">Transmembrane</keyword>
<dbReference type="Gene3D" id="3.40.50.300">
    <property type="entry name" value="P-loop containing nucleotide triphosphate hydrolases"/>
    <property type="match status" value="1"/>
</dbReference>
<evidence type="ECO:0000256" key="2">
    <source>
        <dbReference type="ARBA" id="ARBA00022448"/>
    </source>
</evidence>
<evidence type="ECO:0000256" key="1">
    <source>
        <dbReference type="ARBA" id="ARBA00004141"/>
    </source>
</evidence>
<dbReference type="RefSeq" id="WP_139926944.1">
    <property type="nucleotide sequence ID" value="NZ_CP040915.1"/>
</dbReference>
<dbReference type="Pfam" id="PF03459">
    <property type="entry name" value="TOBE"/>
    <property type="match status" value="1"/>
</dbReference>
<dbReference type="SUPFAM" id="SSF161098">
    <property type="entry name" value="MetI-like"/>
    <property type="match status" value="1"/>
</dbReference>
<dbReference type="KEGG" id="gyu:FE374_01625"/>
<reference evidence="17 18" key="1">
    <citation type="submission" date="2019-05" db="EMBL/GenBank/DDBJ databases">
        <title>Georgenia *** sp. nov., and Georgenia *** sp. nov., isolated from the intestinal contents of plateau pika (Ochotona curzoniae) in the Qinghai-Tibet plateau of China.</title>
        <authorList>
            <person name="Tian Z."/>
        </authorList>
    </citation>
    <scope>NUCLEOTIDE SEQUENCE [LARGE SCALE GENOMIC DNA]</scope>
    <source>
        <strain evidence="17 18">Z443</strain>
    </source>
</reference>
<organism evidence="17 18">
    <name type="scientific">Georgenia yuyongxinii</name>
    <dbReference type="NCBI Taxonomy" id="2589797"/>
    <lineage>
        <taxon>Bacteria</taxon>
        <taxon>Bacillati</taxon>
        <taxon>Actinomycetota</taxon>
        <taxon>Actinomycetes</taxon>
        <taxon>Micrococcales</taxon>
        <taxon>Bogoriellaceae</taxon>
        <taxon>Georgenia</taxon>
    </lineage>
</organism>
<dbReference type="PROSITE" id="PS51866">
    <property type="entry name" value="MOP"/>
    <property type="match status" value="1"/>
</dbReference>
<comment type="similarity">
    <text evidence="12">Belongs to the binding-protein-dependent transport system permease family.</text>
</comment>
<feature type="region of interest" description="Disordered" evidence="13">
    <location>
        <begin position="301"/>
        <end position="349"/>
    </location>
</feature>
<dbReference type="InterPro" id="IPR008995">
    <property type="entry name" value="Mo/tungstate-bd_C_term_dom"/>
</dbReference>
<dbReference type="CDD" id="cd06261">
    <property type="entry name" value="TM_PBP2"/>
    <property type="match status" value="1"/>
</dbReference>
<dbReference type="PROSITE" id="PS50928">
    <property type="entry name" value="ABC_TM1"/>
    <property type="match status" value="1"/>
</dbReference>
<dbReference type="InterPro" id="IPR003593">
    <property type="entry name" value="AAA+_ATPase"/>
</dbReference>
<evidence type="ECO:0000259" key="16">
    <source>
        <dbReference type="PROSITE" id="PS51866"/>
    </source>
</evidence>
<dbReference type="EMBL" id="CP040915">
    <property type="protein sequence ID" value="QDC23502.1"/>
    <property type="molecule type" value="Genomic_DNA"/>
</dbReference>